<proteinExistence type="predicted"/>
<reference evidence="1 2" key="1">
    <citation type="submission" date="2024-04" db="EMBL/GenBank/DDBJ databases">
        <authorList>
            <person name="Rising A."/>
            <person name="Reimegard J."/>
            <person name="Sonavane S."/>
            <person name="Akerstrom W."/>
            <person name="Nylinder S."/>
            <person name="Hedman E."/>
            <person name="Kallberg Y."/>
        </authorList>
    </citation>
    <scope>NUCLEOTIDE SEQUENCE [LARGE SCALE GENOMIC DNA]</scope>
</reference>
<keyword evidence="2" id="KW-1185">Reference proteome</keyword>
<feature type="non-terminal residue" evidence="1">
    <location>
        <position position="1"/>
    </location>
</feature>
<name>A0AAV2BYZ1_9ARAC</name>
<protein>
    <submittedName>
        <fullName evidence="1">Uncharacterized protein</fullName>
    </submittedName>
</protein>
<dbReference type="Proteomes" id="UP001497382">
    <property type="component" value="Unassembled WGS sequence"/>
</dbReference>
<comment type="caution">
    <text evidence="1">The sequence shown here is derived from an EMBL/GenBank/DDBJ whole genome shotgun (WGS) entry which is preliminary data.</text>
</comment>
<dbReference type="AlphaFoldDB" id="A0AAV2BYZ1"/>
<gene>
    <name evidence="1" type="ORF">LARSCL_LOCUS22313</name>
</gene>
<accession>A0AAV2BYZ1</accession>
<feature type="non-terminal residue" evidence="1">
    <location>
        <position position="77"/>
    </location>
</feature>
<organism evidence="1 2">
    <name type="scientific">Larinioides sclopetarius</name>
    <dbReference type="NCBI Taxonomy" id="280406"/>
    <lineage>
        <taxon>Eukaryota</taxon>
        <taxon>Metazoa</taxon>
        <taxon>Ecdysozoa</taxon>
        <taxon>Arthropoda</taxon>
        <taxon>Chelicerata</taxon>
        <taxon>Arachnida</taxon>
        <taxon>Araneae</taxon>
        <taxon>Araneomorphae</taxon>
        <taxon>Entelegynae</taxon>
        <taxon>Araneoidea</taxon>
        <taxon>Araneidae</taxon>
        <taxon>Larinioides</taxon>
    </lineage>
</organism>
<evidence type="ECO:0000313" key="2">
    <source>
        <dbReference type="Proteomes" id="UP001497382"/>
    </source>
</evidence>
<evidence type="ECO:0000313" key="1">
    <source>
        <dbReference type="EMBL" id="CAL1301097.1"/>
    </source>
</evidence>
<dbReference type="EMBL" id="CAXIEN010000621">
    <property type="protein sequence ID" value="CAL1301097.1"/>
    <property type="molecule type" value="Genomic_DNA"/>
</dbReference>
<sequence>LLNHFSSYKKYTLSTRGAKEKRAEDSLRIPDIGNKQRDLYIIWLKMKGNIGTFSTRVDKKGLKFDLATCTGSLIMDS</sequence>